<proteinExistence type="inferred from homology"/>
<dbReference type="PROSITE" id="PS51318">
    <property type="entry name" value="TAT"/>
    <property type="match status" value="1"/>
</dbReference>
<feature type="chain" id="PRO_5016084202" evidence="2">
    <location>
        <begin position="37"/>
        <end position="285"/>
    </location>
</feature>
<dbReference type="RefSeq" id="WP_111164367.1">
    <property type="nucleotide sequence ID" value="NZ_PCDP01000083.1"/>
</dbReference>
<evidence type="ECO:0000259" key="3">
    <source>
        <dbReference type="PROSITE" id="PS51762"/>
    </source>
</evidence>
<gene>
    <name evidence="4" type="ORF">CPY51_31675</name>
</gene>
<dbReference type="GO" id="GO:0005975">
    <property type="term" value="P:carbohydrate metabolic process"/>
    <property type="evidence" value="ECO:0007669"/>
    <property type="project" value="InterPro"/>
</dbReference>
<name>A0A2W4CPR3_9HYPH</name>
<dbReference type="InterPro" id="IPR050546">
    <property type="entry name" value="Glycosyl_Hydrlase_16"/>
</dbReference>
<organism evidence="4 5">
    <name type="scientific">Rhizobium tubonense</name>
    <dbReference type="NCBI Taxonomy" id="484088"/>
    <lineage>
        <taxon>Bacteria</taxon>
        <taxon>Pseudomonadati</taxon>
        <taxon>Pseudomonadota</taxon>
        <taxon>Alphaproteobacteria</taxon>
        <taxon>Hyphomicrobiales</taxon>
        <taxon>Rhizobiaceae</taxon>
        <taxon>Rhizobium/Agrobacterium group</taxon>
        <taxon>Rhizobium</taxon>
    </lineage>
</organism>
<comment type="similarity">
    <text evidence="1">Belongs to the glycosyl hydrolase 16 family.</text>
</comment>
<dbReference type="Gene3D" id="2.60.120.200">
    <property type="match status" value="1"/>
</dbReference>
<evidence type="ECO:0000256" key="1">
    <source>
        <dbReference type="ARBA" id="ARBA00006865"/>
    </source>
</evidence>
<evidence type="ECO:0000313" key="5">
    <source>
        <dbReference type="Proteomes" id="UP000248925"/>
    </source>
</evidence>
<evidence type="ECO:0000313" key="4">
    <source>
        <dbReference type="EMBL" id="PZM07444.1"/>
    </source>
</evidence>
<dbReference type="InterPro" id="IPR000757">
    <property type="entry name" value="Beta-glucanase-like"/>
</dbReference>
<dbReference type="EMBL" id="PCDP01000083">
    <property type="protein sequence ID" value="PZM07444.1"/>
    <property type="molecule type" value="Genomic_DNA"/>
</dbReference>
<reference evidence="4 5" key="1">
    <citation type="journal article" date="2018" name="Sci. Rep.">
        <title>Rhizobium tumorigenes sp. nov., a novel plant tumorigenic bacterium isolated from cane gall tumors on thornless blackberry.</title>
        <authorList>
            <person name="Kuzmanovi N."/>
            <person name="Smalla K."/>
            <person name="Gronow S."/>
            <person name="PuBawska J."/>
        </authorList>
    </citation>
    <scope>NUCLEOTIDE SEQUENCE [LARGE SCALE GENOMIC DNA]</scope>
    <source>
        <strain evidence="4 5">CCBAU 85046</strain>
    </source>
</reference>
<dbReference type="SUPFAM" id="SSF49899">
    <property type="entry name" value="Concanavalin A-like lectins/glucanases"/>
    <property type="match status" value="1"/>
</dbReference>
<keyword evidence="5" id="KW-1185">Reference proteome</keyword>
<dbReference type="InterPro" id="IPR013320">
    <property type="entry name" value="ConA-like_dom_sf"/>
</dbReference>
<dbReference type="AlphaFoldDB" id="A0A2W4CPR3"/>
<dbReference type="Pfam" id="PF00722">
    <property type="entry name" value="Glyco_hydro_16"/>
    <property type="match status" value="1"/>
</dbReference>
<comment type="caution">
    <text evidence="4">The sequence shown here is derived from an EMBL/GenBank/DDBJ whole genome shotgun (WGS) entry which is preliminary data.</text>
</comment>
<dbReference type="PANTHER" id="PTHR10963">
    <property type="entry name" value="GLYCOSYL HYDROLASE-RELATED"/>
    <property type="match status" value="1"/>
</dbReference>
<dbReference type="Proteomes" id="UP000248925">
    <property type="component" value="Unassembled WGS sequence"/>
</dbReference>
<keyword evidence="2" id="KW-0732">Signal</keyword>
<accession>A0A2W4CPR3</accession>
<dbReference type="PROSITE" id="PS51762">
    <property type="entry name" value="GH16_2"/>
    <property type="match status" value="1"/>
</dbReference>
<evidence type="ECO:0000256" key="2">
    <source>
        <dbReference type="SAM" id="SignalP"/>
    </source>
</evidence>
<feature type="signal peptide" evidence="2">
    <location>
        <begin position="1"/>
        <end position="36"/>
    </location>
</feature>
<dbReference type="OrthoDB" id="9809583at2"/>
<dbReference type="InterPro" id="IPR006311">
    <property type="entry name" value="TAT_signal"/>
</dbReference>
<dbReference type="PANTHER" id="PTHR10963:SF55">
    <property type="entry name" value="GLYCOSIDE HYDROLASE FAMILY 16 PROTEIN"/>
    <property type="match status" value="1"/>
</dbReference>
<dbReference type="CDD" id="cd08023">
    <property type="entry name" value="GH16_laminarinase_like"/>
    <property type="match status" value="1"/>
</dbReference>
<feature type="domain" description="GH16" evidence="3">
    <location>
        <begin position="33"/>
        <end position="284"/>
    </location>
</feature>
<sequence>MSTLTNESTDLSLSRRRLLGAVVAAACLMLAPATYADGYVSGDTGDNLNVAQMKLTFEDQFNDIDVSAWGPNTRWIAHTPWSGDFGGAQFTDPTDGFPFTVKDGILRIEASKSADGKWRSGLLASVDPAGNGFSQQYGYFEMRASLPSGPGLWPAFWLIGKDRSKSTAEIDAMEYYGDKPSGYSSTVHVWHKDGKHYSDYSRVNVFETADPTEYHTYGVKVDSDYVRMYFDGKLAWKTKTQPEYRQPLYILLNLGLVDGVTKMVAPDPSFMSVDYVRAYGLNPVE</sequence>
<protein>
    <submittedName>
        <fullName evidence="4">1,3-1,4-beta-glycanase</fullName>
    </submittedName>
</protein>
<dbReference type="GO" id="GO:0004553">
    <property type="term" value="F:hydrolase activity, hydrolyzing O-glycosyl compounds"/>
    <property type="evidence" value="ECO:0007669"/>
    <property type="project" value="InterPro"/>
</dbReference>